<organism evidence="1 2">
    <name type="scientific">Deinococcus oregonensis</name>
    <dbReference type="NCBI Taxonomy" id="1805970"/>
    <lineage>
        <taxon>Bacteria</taxon>
        <taxon>Thermotogati</taxon>
        <taxon>Deinococcota</taxon>
        <taxon>Deinococci</taxon>
        <taxon>Deinococcales</taxon>
        <taxon>Deinococcaceae</taxon>
        <taxon>Deinococcus</taxon>
    </lineage>
</organism>
<dbReference type="Pfam" id="PF01263">
    <property type="entry name" value="Aldose_epim"/>
    <property type="match status" value="1"/>
</dbReference>
<evidence type="ECO:0000313" key="1">
    <source>
        <dbReference type="EMBL" id="MFB9993630.1"/>
    </source>
</evidence>
<dbReference type="RefSeq" id="WP_380012842.1">
    <property type="nucleotide sequence ID" value="NZ_JBHLYR010000052.1"/>
</dbReference>
<dbReference type="CDD" id="cd09021">
    <property type="entry name" value="Aldose_epim_Ec_YphB"/>
    <property type="match status" value="1"/>
</dbReference>
<sequence>MTASTAWQVETISSPALTLDILPEMGASILNLRAASGRPVMRPVALENVQTSSQCACFTLLPYSNRIRDAHFAFAGQDVQLRPNTKDGLAQHGDVRNRPWTVMRASSSHLICDFDSRDVTDVNWPWAFSGRVEYRLHGPHLDISVTLTNLDSRPLPAAEMPAGLGLHPYFARLQDGLDPLLTFDGALTYDTDERNLPLGGARPVQPSEDFRTPTAVGTQTIDRVYTAWDGIARLDWQPQAGSDQTLPHRALILTADNVFSHLVVFTAPDGSLALEPVSHATDAFNLAARGIGGTDMKTLLPGQSLAGTLRVTVEGEW</sequence>
<keyword evidence="2" id="KW-1185">Reference proteome</keyword>
<dbReference type="Gene3D" id="2.70.98.10">
    <property type="match status" value="1"/>
</dbReference>
<dbReference type="InterPro" id="IPR011013">
    <property type="entry name" value="Gal_mutarotase_sf_dom"/>
</dbReference>
<dbReference type="Proteomes" id="UP001589733">
    <property type="component" value="Unassembled WGS sequence"/>
</dbReference>
<dbReference type="InterPro" id="IPR014718">
    <property type="entry name" value="GH-type_carb-bd"/>
</dbReference>
<dbReference type="SUPFAM" id="SSF74650">
    <property type="entry name" value="Galactose mutarotase-like"/>
    <property type="match status" value="1"/>
</dbReference>
<accession>A0ABV6B1J5</accession>
<proteinExistence type="predicted"/>
<name>A0ABV6B1J5_9DEIO</name>
<gene>
    <name evidence="1" type="ORF">ACFFLM_16835</name>
</gene>
<comment type="caution">
    <text evidence="1">The sequence shown here is derived from an EMBL/GenBank/DDBJ whole genome shotgun (WGS) entry which is preliminary data.</text>
</comment>
<reference evidence="1 2" key="1">
    <citation type="submission" date="2024-09" db="EMBL/GenBank/DDBJ databases">
        <authorList>
            <person name="Sun Q."/>
            <person name="Mori K."/>
        </authorList>
    </citation>
    <scope>NUCLEOTIDE SEQUENCE [LARGE SCALE GENOMIC DNA]</scope>
    <source>
        <strain evidence="1 2">JCM 13503</strain>
    </source>
</reference>
<protein>
    <submittedName>
        <fullName evidence="1">Aldose 1-epimerase</fullName>
    </submittedName>
</protein>
<dbReference type="InterPro" id="IPR008183">
    <property type="entry name" value="Aldose_1/G6P_1-epimerase"/>
</dbReference>
<dbReference type="EMBL" id="JBHLYR010000052">
    <property type="protein sequence ID" value="MFB9993630.1"/>
    <property type="molecule type" value="Genomic_DNA"/>
</dbReference>
<evidence type="ECO:0000313" key="2">
    <source>
        <dbReference type="Proteomes" id="UP001589733"/>
    </source>
</evidence>